<dbReference type="PANTHER" id="PTHR43332:SF2">
    <property type="entry name" value="INNER MEMBRANE TRANSPORT PERMEASE YADH"/>
    <property type="match status" value="1"/>
</dbReference>
<evidence type="ECO:0000256" key="4">
    <source>
        <dbReference type="ARBA" id="ARBA00023136"/>
    </source>
</evidence>
<evidence type="ECO:0000313" key="8">
    <source>
        <dbReference type="Proteomes" id="UP000050465"/>
    </source>
</evidence>
<comment type="similarity">
    <text evidence="5">Belongs to the ABC-2 integral membrane protein family.</text>
</comment>
<gene>
    <name evidence="7" type="ORF">HLUCCA11_11465</name>
</gene>
<dbReference type="EMBL" id="LJZR01000013">
    <property type="protein sequence ID" value="KPQ35300.1"/>
    <property type="molecule type" value="Genomic_DNA"/>
</dbReference>
<feature type="transmembrane region" description="Helical" evidence="5">
    <location>
        <begin position="90"/>
        <end position="112"/>
    </location>
</feature>
<name>A0A0P8DFV1_9CYAN</name>
<protein>
    <recommendedName>
        <fullName evidence="5">Transport permease protein</fullName>
    </recommendedName>
</protein>
<feature type="transmembrane region" description="Helical" evidence="5">
    <location>
        <begin position="255"/>
        <end position="276"/>
    </location>
</feature>
<comment type="subcellular location">
    <subcellularLocation>
        <location evidence="5">Cell membrane</location>
        <topology evidence="5">Multi-pass membrane protein</topology>
    </subcellularLocation>
    <subcellularLocation>
        <location evidence="1">Membrane</location>
        <topology evidence="1">Multi-pass membrane protein</topology>
    </subcellularLocation>
</comment>
<keyword evidence="3 5" id="KW-1133">Transmembrane helix</keyword>
<feature type="transmembrane region" description="Helical" evidence="5">
    <location>
        <begin position="147"/>
        <end position="165"/>
    </location>
</feature>
<dbReference type="GO" id="GO:0140359">
    <property type="term" value="F:ABC-type transporter activity"/>
    <property type="evidence" value="ECO:0007669"/>
    <property type="project" value="InterPro"/>
</dbReference>
<dbReference type="PIRSF" id="PIRSF006648">
    <property type="entry name" value="DrrB"/>
    <property type="match status" value="1"/>
</dbReference>
<dbReference type="InterPro" id="IPR013525">
    <property type="entry name" value="ABC2_TM"/>
</dbReference>
<keyword evidence="5" id="KW-1003">Cell membrane</keyword>
<feature type="transmembrane region" description="Helical" evidence="5">
    <location>
        <begin position="51"/>
        <end position="70"/>
    </location>
</feature>
<evidence type="ECO:0000256" key="3">
    <source>
        <dbReference type="ARBA" id="ARBA00022989"/>
    </source>
</evidence>
<dbReference type="InterPro" id="IPR052522">
    <property type="entry name" value="ABC-2_transport_permease"/>
</dbReference>
<dbReference type="PROSITE" id="PS51012">
    <property type="entry name" value="ABC_TM2"/>
    <property type="match status" value="1"/>
</dbReference>
<feature type="domain" description="ABC transmembrane type-2" evidence="6">
    <location>
        <begin position="50"/>
        <end position="281"/>
    </location>
</feature>
<keyword evidence="5" id="KW-0813">Transport</keyword>
<organism evidence="7 8">
    <name type="scientific">Phormidesmis priestleyi Ana</name>
    <dbReference type="NCBI Taxonomy" id="1666911"/>
    <lineage>
        <taxon>Bacteria</taxon>
        <taxon>Bacillati</taxon>
        <taxon>Cyanobacteriota</taxon>
        <taxon>Cyanophyceae</taxon>
        <taxon>Leptolyngbyales</taxon>
        <taxon>Leptolyngbyaceae</taxon>
        <taxon>Phormidesmis</taxon>
    </lineage>
</organism>
<evidence type="ECO:0000313" key="7">
    <source>
        <dbReference type="EMBL" id="KPQ35300.1"/>
    </source>
</evidence>
<accession>A0A0P8DFV1</accession>
<dbReference type="Proteomes" id="UP000050465">
    <property type="component" value="Unassembled WGS sequence"/>
</dbReference>
<dbReference type="STRING" id="1666911.HLUCCA11_11465"/>
<dbReference type="PANTHER" id="PTHR43332">
    <property type="entry name" value="INNER MEMBRANE TRANSPORT PERMEASE YADH-RELATED"/>
    <property type="match status" value="1"/>
</dbReference>
<evidence type="ECO:0000259" key="6">
    <source>
        <dbReference type="PROSITE" id="PS51012"/>
    </source>
</evidence>
<evidence type="ECO:0000256" key="2">
    <source>
        <dbReference type="ARBA" id="ARBA00022692"/>
    </source>
</evidence>
<dbReference type="Pfam" id="PF01061">
    <property type="entry name" value="ABC2_membrane"/>
    <property type="match status" value="1"/>
</dbReference>
<sequence length="283" mass="31079">MFRFYRPRFFVKLSYDPAFKSPKTSLKTLLADTLTVFWGDWLDLRVRIPQIAASGLVSPLIYILAFGLGLGSSLDRVSMPTAGDSYLEFILPGMVALSSMVISFGGTTFSICGERLFSKTFEEMLLYPIHPLALHLGKMLAGIVRGLMTASAVIVLAVLFTGKIWSFLNPLFFLLVILNCAVFAGLGVIVGLNVKSLESVGLFNNFLIVPMSFLGGTFFDPATLPMALKPIVYALPLTYTTIGLRAVAYKPLTAFPWHTIPILLTFAVLLSCYGAYQFSNQQD</sequence>
<dbReference type="InterPro" id="IPR047817">
    <property type="entry name" value="ABC2_TM_bact-type"/>
</dbReference>
<evidence type="ECO:0000256" key="1">
    <source>
        <dbReference type="ARBA" id="ARBA00004141"/>
    </source>
</evidence>
<dbReference type="PATRIC" id="fig|1666911.3.peg.517"/>
<dbReference type="InterPro" id="IPR000412">
    <property type="entry name" value="ABC_2_transport"/>
</dbReference>
<proteinExistence type="inferred from homology"/>
<dbReference type="GO" id="GO:0043190">
    <property type="term" value="C:ATP-binding cassette (ABC) transporter complex"/>
    <property type="evidence" value="ECO:0007669"/>
    <property type="project" value="InterPro"/>
</dbReference>
<reference evidence="7 8" key="1">
    <citation type="submission" date="2015-09" db="EMBL/GenBank/DDBJ databases">
        <title>Identification and resolution of microdiversity through metagenomic sequencing of parallel consortia.</title>
        <authorList>
            <person name="Nelson W.C."/>
            <person name="Romine M.F."/>
            <person name="Lindemann S.R."/>
        </authorList>
    </citation>
    <scope>NUCLEOTIDE SEQUENCE [LARGE SCALE GENOMIC DNA]</scope>
    <source>
        <strain evidence="7">Ana</strain>
    </source>
</reference>
<dbReference type="AlphaFoldDB" id="A0A0P8DFV1"/>
<feature type="transmembrane region" description="Helical" evidence="5">
    <location>
        <begin position="200"/>
        <end position="219"/>
    </location>
</feature>
<comment type="caution">
    <text evidence="7">The sequence shown here is derived from an EMBL/GenBank/DDBJ whole genome shotgun (WGS) entry which is preliminary data.</text>
</comment>
<keyword evidence="2 5" id="KW-0812">Transmembrane</keyword>
<feature type="transmembrane region" description="Helical" evidence="5">
    <location>
        <begin position="172"/>
        <end position="194"/>
    </location>
</feature>
<evidence type="ECO:0000256" key="5">
    <source>
        <dbReference type="RuleBase" id="RU361157"/>
    </source>
</evidence>
<keyword evidence="4 5" id="KW-0472">Membrane</keyword>